<dbReference type="EMBL" id="CP133548">
    <property type="protein sequence ID" value="WMS86653.1"/>
    <property type="molecule type" value="Genomic_DNA"/>
</dbReference>
<sequence length="232" mass="26314">MTQYIPLNHTQHASLKWRSVDTAAEFLNRQTVAINIFEFPQLQADFPLCFAKDSETGQLRAVALMSLTDNQPNAFIENGQWTVSTLPTSVQLHPFALLPVDDESRQMMVCFDATSSQLNDAEGETLFSSQGEQTSVMKKLINLLEEQHQRTEQTQNFIQIMLENDLIEKKTLEFTLSSGQCTLDGLYWIDEARLNEMADKDFLELKRLGYLPVIYAALLSMKNISKLLAAQS</sequence>
<proteinExistence type="predicted"/>
<evidence type="ECO:0000313" key="1">
    <source>
        <dbReference type="EMBL" id="WMS86653.1"/>
    </source>
</evidence>
<keyword evidence="2" id="KW-1185">Reference proteome</keyword>
<evidence type="ECO:0000313" key="2">
    <source>
        <dbReference type="Proteomes" id="UP001239782"/>
    </source>
</evidence>
<dbReference type="Pfam" id="PF07277">
    <property type="entry name" value="SapC"/>
    <property type="match status" value="1"/>
</dbReference>
<organism evidence="1 2">
    <name type="scientific">Pleionea litopenaei</name>
    <dbReference type="NCBI Taxonomy" id="3070815"/>
    <lineage>
        <taxon>Bacteria</taxon>
        <taxon>Pseudomonadati</taxon>
        <taxon>Pseudomonadota</taxon>
        <taxon>Gammaproteobacteria</taxon>
        <taxon>Oceanospirillales</taxon>
        <taxon>Pleioneaceae</taxon>
        <taxon>Pleionea</taxon>
    </lineage>
</organism>
<dbReference type="KEGG" id="plei:Q9312_15635"/>
<dbReference type="InterPro" id="IPR010836">
    <property type="entry name" value="SapC"/>
</dbReference>
<dbReference type="RefSeq" id="WP_309201798.1">
    <property type="nucleotide sequence ID" value="NZ_CP133548.1"/>
</dbReference>
<reference evidence="1 2" key="1">
    <citation type="submission" date="2023-08" db="EMBL/GenBank/DDBJ databases">
        <title>Pleionea litopenaei sp. nov., isolated from stomach of juvenile Litopenaeus vannamei.</title>
        <authorList>
            <person name="Rho A.M."/>
            <person name="Hwang C.Y."/>
        </authorList>
    </citation>
    <scope>NUCLEOTIDE SEQUENCE [LARGE SCALE GENOMIC DNA]</scope>
    <source>
        <strain evidence="1 2">HL-JVS1</strain>
    </source>
</reference>
<protein>
    <submittedName>
        <fullName evidence="1">SapC family protein</fullName>
    </submittedName>
</protein>
<dbReference type="AlphaFoldDB" id="A0AA51RSE6"/>
<name>A0AA51RSE6_9GAMM</name>
<dbReference type="Proteomes" id="UP001239782">
    <property type="component" value="Chromosome"/>
</dbReference>
<gene>
    <name evidence="1" type="ORF">Q9312_15635</name>
</gene>
<accession>A0AA51RSE6</accession>